<dbReference type="Ensembl" id="ENSAPLT00000014227.2">
    <property type="protein sequence ID" value="ENSAPLP00000013475.2"/>
    <property type="gene ID" value="ENSAPLG00000013655.2"/>
</dbReference>
<dbReference type="AlphaFoldDB" id="U3J1U8"/>
<dbReference type="SUPFAM" id="SSF56436">
    <property type="entry name" value="C-type lectin-like"/>
    <property type="match status" value="1"/>
</dbReference>
<dbReference type="InterPro" id="IPR001304">
    <property type="entry name" value="C-type_lectin-like"/>
</dbReference>
<dbReference type="GeneTree" id="ENSGT00940000162705"/>
<dbReference type="HOGENOM" id="CLU_049894_8_4_1"/>
<protein>
    <recommendedName>
        <fullName evidence="4">C-type lectin domain-containing protein</fullName>
    </recommendedName>
</protein>
<dbReference type="SMART" id="SM00034">
    <property type="entry name" value="CLECT"/>
    <property type="match status" value="1"/>
</dbReference>
<sequence>MGKGAQEKTHPDQEEVLNLQRDEEKECKWKSSPHGMGRKCHCGQKLLAQLCVVQSVLVLVLVVALVVVLLQYRSSHPQFSHLCPDTWIGFQSKCYYFSENRSDWNTSLANCKALQASLTSIDSLEELVFIYRCKGQGNHWFGLHKEGNGQWRWTNSTVFNDWFEVWGGGNCAYINQEQISSAFCHTEKYWICSRPNNYVLWRFLQALSIFCTEVSNIAVSLSASTAENSVLFFSTFANGMFVIMTLKSVNLVCYGIMLLYFTLPIGGQGTTGTAGLMLLCCYTSLYILEGGEGTIGTDNVWMYLDGFFNKK</sequence>
<accession>U3J1U8</accession>
<dbReference type="InterPro" id="IPR016187">
    <property type="entry name" value="CTDL_fold"/>
</dbReference>
<keyword evidence="2" id="KW-0430">Lectin</keyword>
<dbReference type="Gene3D" id="3.10.100.10">
    <property type="entry name" value="Mannose-Binding Protein A, subunit A"/>
    <property type="match status" value="1"/>
</dbReference>
<dbReference type="GO" id="GO:0030246">
    <property type="term" value="F:carbohydrate binding"/>
    <property type="evidence" value="ECO:0007669"/>
    <property type="project" value="UniProtKB-KW"/>
</dbReference>
<keyword evidence="6" id="KW-1185">Reference proteome</keyword>
<dbReference type="InterPro" id="IPR050828">
    <property type="entry name" value="C-type_lectin/matrix_domain"/>
</dbReference>
<evidence type="ECO:0000313" key="5">
    <source>
        <dbReference type="Ensembl" id="ENSAPLP00000013475.2"/>
    </source>
</evidence>
<feature type="transmembrane region" description="Helical" evidence="3">
    <location>
        <begin position="239"/>
        <end position="261"/>
    </location>
</feature>
<reference evidence="5" key="3">
    <citation type="submission" date="2025-09" db="UniProtKB">
        <authorList>
            <consortium name="Ensembl"/>
        </authorList>
    </citation>
    <scope>IDENTIFICATION</scope>
</reference>
<keyword evidence="3" id="KW-1133">Transmembrane helix</keyword>
<dbReference type="Pfam" id="PF00059">
    <property type="entry name" value="Lectin_C"/>
    <property type="match status" value="1"/>
</dbReference>
<proteinExistence type="predicted"/>
<comment type="subcellular location">
    <subcellularLocation>
        <location evidence="1">Cell membrane</location>
        <topology evidence="1">Single-pass type II membrane protein</topology>
    </subcellularLocation>
</comment>
<keyword evidence="3" id="KW-0472">Membrane</keyword>
<name>U3J1U8_ANAPP</name>
<evidence type="ECO:0000256" key="2">
    <source>
        <dbReference type="ARBA" id="ARBA00022734"/>
    </source>
</evidence>
<dbReference type="CDD" id="cd03593">
    <property type="entry name" value="CLECT_NK_receptors_like"/>
    <property type="match status" value="1"/>
</dbReference>
<dbReference type="Proteomes" id="UP000016666">
    <property type="component" value="Unassembled WGS sequence"/>
</dbReference>
<dbReference type="PROSITE" id="PS50041">
    <property type="entry name" value="C_TYPE_LECTIN_2"/>
    <property type="match status" value="1"/>
</dbReference>
<evidence type="ECO:0000259" key="4">
    <source>
        <dbReference type="PROSITE" id="PS50041"/>
    </source>
</evidence>
<dbReference type="PANTHER" id="PTHR45710:SF35">
    <property type="entry name" value="C-TYPE LECTIN DOMAIN FAMILY 2 MEMBER D"/>
    <property type="match status" value="1"/>
</dbReference>
<evidence type="ECO:0000256" key="1">
    <source>
        <dbReference type="ARBA" id="ARBA00004401"/>
    </source>
</evidence>
<keyword evidence="3" id="KW-0812">Transmembrane</keyword>
<dbReference type="PANTHER" id="PTHR45710">
    <property type="entry name" value="C-TYPE LECTIN DOMAIN-CONTAINING PROTEIN 180"/>
    <property type="match status" value="1"/>
</dbReference>
<feature type="domain" description="C-type lectin" evidence="4">
    <location>
        <begin position="90"/>
        <end position="193"/>
    </location>
</feature>
<dbReference type="GO" id="GO:0005886">
    <property type="term" value="C:plasma membrane"/>
    <property type="evidence" value="ECO:0007669"/>
    <property type="project" value="UniProtKB-SubCell"/>
</dbReference>
<evidence type="ECO:0000313" key="6">
    <source>
        <dbReference type="Proteomes" id="UP000016666"/>
    </source>
</evidence>
<dbReference type="InterPro" id="IPR016186">
    <property type="entry name" value="C-type_lectin-like/link_sf"/>
</dbReference>
<feature type="transmembrane region" description="Helical" evidence="3">
    <location>
        <begin position="46"/>
        <end position="70"/>
    </location>
</feature>
<evidence type="ECO:0000256" key="3">
    <source>
        <dbReference type="SAM" id="Phobius"/>
    </source>
</evidence>
<organism evidence="5 6">
    <name type="scientific">Anas platyrhynchos platyrhynchos</name>
    <name type="common">Northern mallard</name>
    <dbReference type="NCBI Taxonomy" id="8840"/>
    <lineage>
        <taxon>Eukaryota</taxon>
        <taxon>Metazoa</taxon>
        <taxon>Chordata</taxon>
        <taxon>Craniata</taxon>
        <taxon>Vertebrata</taxon>
        <taxon>Euteleostomi</taxon>
        <taxon>Archelosauria</taxon>
        <taxon>Archosauria</taxon>
        <taxon>Dinosauria</taxon>
        <taxon>Saurischia</taxon>
        <taxon>Theropoda</taxon>
        <taxon>Coelurosauria</taxon>
        <taxon>Aves</taxon>
        <taxon>Neognathae</taxon>
        <taxon>Galloanserae</taxon>
        <taxon>Anseriformes</taxon>
        <taxon>Anatidae</taxon>
        <taxon>Anatinae</taxon>
        <taxon>Anas</taxon>
    </lineage>
</organism>
<reference evidence="5" key="2">
    <citation type="submission" date="2025-08" db="UniProtKB">
        <authorList>
            <consortium name="Ensembl"/>
        </authorList>
    </citation>
    <scope>IDENTIFICATION</scope>
</reference>
<dbReference type="InterPro" id="IPR033992">
    <property type="entry name" value="NKR-like_CTLD"/>
</dbReference>
<reference evidence="6" key="1">
    <citation type="submission" date="2017-10" db="EMBL/GenBank/DDBJ databases">
        <title>A new Pekin duck reference genome.</title>
        <authorList>
            <person name="Hou Z.-C."/>
            <person name="Zhou Z.-K."/>
            <person name="Zhu F."/>
            <person name="Hou S.-S."/>
        </authorList>
    </citation>
    <scope>NUCLEOTIDE SEQUENCE [LARGE SCALE GENOMIC DNA]</scope>
</reference>